<dbReference type="GO" id="GO:0030234">
    <property type="term" value="F:enzyme regulator activity"/>
    <property type="evidence" value="ECO:0007669"/>
    <property type="project" value="TreeGrafter"/>
</dbReference>
<dbReference type="GO" id="GO:0005743">
    <property type="term" value="C:mitochondrial inner membrane"/>
    <property type="evidence" value="ECO:0007669"/>
    <property type="project" value="UniProtKB-SubCell"/>
</dbReference>
<evidence type="ECO:0000256" key="6">
    <source>
        <dbReference type="RuleBase" id="RU004396"/>
    </source>
</evidence>
<comment type="subcellular location">
    <subcellularLocation>
        <location evidence="1">Mitochondrion inner membrane</location>
    </subcellularLocation>
</comment>
<proteinExistence type="inferred from homology"/>
<evidence type="ECO:0000256" key="2">
    <source>
        <dbReference type="ARBA" id="ARBA00022792"/>
    </source>
</evidence>
<dbReference type="Proteomes" id="UP000245609">
    <property type="component" value="Unassembled WGS sequence"/>
</dbReference>
<dbReference type="PANTHER" id="PTHR11504">
    <property type="entry name" value="CYTOCHROME C OXIDASE POLYPEPTIDE VIA"/>
    <property type="match status" value="1"/>
</dbReference>
<dbReference type="InterPro" id="IPR036418">
    <property type="entry name" value="Cyt_c_oxidase_su6a_sf"/>
</dbReference>
<reference evidence="7 8" key="1">
    <citation type="journal article" date="2018" name="MBio">
        <title>Comparative Genomics Reveals the Core Gene Toolbox for the Fungus-Insect Symbiosis.</title>
        <authorList>
            <person name="Wang Y."/>
            <person name="Stata M."/>
            <person name="Wang W."/>
            <person name="Stajich J.E."/>
            <person name="White M.M."/>
            <person name="Moncalvo J.M."/>
        </authorList>
    </citation>
    <scope>NUCLEOTIDE SEQUENCE [LARGE SCALE GENOMIC DNA]</scope>
    <source>
        <strain evidence="7 8">SC-DP-2</strain>
    </source>
</reference>
<dbReference type="PANTHER" id="PTHR11504:SF0">
    <property type="entry name" value="CYTOCHROME C OXIDASE SUBUNIT"/>
    <property type="match status" value="1"/>
</dbReference>
<keyword evidence="2" id="KW-0999">Mitochondrion inner membrane</keyword>
<organism evidence="7 8">
    <name type="scientific">Smittium megazygosporum</name>
    <dbReference type="NCBI Taxonomy" id="133381"/>
    <lineage>
        <taxon>Eukaryota</taxon>
        <taxon>Fungi</taxon>
        <taxon>Fungi incertae sedis</taxon>
        <taxon>Zoopagomycota</taxon>
        <taxon>Kickxellomycotina</taxon>
        <taxon>Harpellomycetes</taxon>
        <taxon>Harpellales</taxon>
        <taxon>Legeriomycetaceae</taxon>
        <taxon>Smittium</taxon>
    </lineage>
</organism>
<evidence type="ECO:0000256" key="1">
    <source>
        <dbReference type="ARBA" id="ARBA00004273"/>
    </source>
</evidence>
<accession>A0A2T9Y186</accession>
<dbReference type="Pfam" id="PF02046">
    <property type="entry name" value="COX6A"/>
    <property type="match status" value="1"/>
</dbReference>
<comment type="caution">
    <text evidence="7">The sequence shown here is derived from an EMBL/GenBank/DDBJ whole genome shotgun (WGS) entry which is preliminary data.</text>
</comment>
<keyword evidence="3" id="KW-0809">Transit peptide</keyword>
<evidence type="ECO:0000256" key="3">
    <source>
        <dbReference type="ARBA" id="ARBA00022946"/>
    </source>
</evidence>
<sequence length="117" mass="13529">MNFVSTSRLGSRIARSTLQKRAFSAPVGPEAYTAIREEAKTASETWKKVTLFITVPLCLVYGAYAYNREIHHLEHYEEHPPEYIPYPYLGIHKKNFPWGDGTKTLFYNEKFNPSEKS</sequence>
<evidence type="ECO:0000313" key="8">
    <source>
        <dbReference type="Proteomes" id="UP000245609"/>
    </source>
</evidence>
<dbReference type="OrthoDB" id="5947505at2759"/>
<dbReference type="AlphaFoldDB" id="A0A2T9Y186"/>
<dbReference type="Gene3D" id="4.10.95.10">
    <property type="entry name" value="Cytochrome c oxidase, subunit VIa"/>
    <property type="match status" value="1"/>
</dbReference>
<keyword evidence="5" id="KW-0472">Membrane</keyword>
<comment type="similarity">
    <text evidence="6">Belongs to the cytochrome c oxidase subunit 6A family.</text>
</comment>
<dbReference type="InterPro" id="IPR001349">
    <property type="entry name" value="Cyt_c_oxidase_su6a"/>
</dbReference>
<protein>
    <recommendedName>
        <fullName evidence="9">Cytochrome c oxidase polypeptide VIa</fullName>
    </recommendedName>
</protein>
<dbReference type="STRING" id="133381.A0A2T9Y186"/>
<dbReference type="GO" id="GO:0006123">
    <property type="term" value="P:mitochondrial electron transport, cytochrome c to oxygen"/>
    <property type="evidence" value="ECO:0007669"/>
    <property type="project" value="TreeGrafter"/>
</dbReference>
<name>A0A2T9Y186_9FUNG</name>
<dbReference type="SUPFAM" id="SSF81411">
    <property type="entry name" value="Mitochondrial cytochrome c oxidase subunit VIa"/>
    <property type="match status" value="1"/>
</dbReference>
<evidence type="ECO:0008006" key="9">
    <source>
        <dbReference type="Google" id="ProtNLM"/>
    </source>
</evidence>
<evidence type="ECO:0000256" key="4">
    <source>
        <dbReference type="ARBA" id="ARBA00023128"/>
    </source>
</evidence>
<keyword evidence="8" id="KW-1185">Reference proteome</keyword>
<dbReference type="EMBL" id="MBFS01003543">
    <property type="protein sequence ID" value="PVU86077.1"/>
    <property type="molecule type" value="Genomic_DNA"/>
</dbReference>
<gene>
    <name evidence="7" type="ORF">BB560_006820</name>
</gene>
<evidence type="ECO:0000313" key="7">
    <source>
        <dbReference type="EMBL" id="PVU86077.1"/>
    </source>
</evidence>
<keyword evidence="4" id="KW-0496">Mitochondrion</keyword>
<evidence type="ECO:0000256" key="5">
    <source>
        <dbReference type="ARBA" id="ARBA00023136"/>
    </source>
</evidence>